<dbReference type="Pfam" id="PF01411">
    <property type="entry name" value="tRNA-synt_2c"/>
    <property type="match status" value="1"/>
</dbReference>
<dbReference type="GO" id="GO:0046872">
    <property type="term" value="F:metal ion binding"/>
    <property type="evidence" value="ECO:0007669"/>
    <property type="project" value="UniProtKB-KW"/>
</dbReference>
<keyword evidence="7" id="KW-0547">Nucleotide-binding</keyword>
<dbReference type="PRINTS" id="PR00980">
    <property type="entry name" value="TRNASYNTHALA"/>
</dbReference>
<dbReference type="PANTHER" id="PTHR11777:SF9">
    <property type="entry name" value="ALANINE--TRNA LIGASE, CYTOPLASMIC"/>
    <property type="match status" value="1"/>
</dbReference>
<keyword evidence="5" id="KW-0436">Ligase</keyword>
<feature type="domain" description="Alanyl-transfer RNA synthetases family profile" evidence="14">
    <location>
        <begin position="1"/>
        <end position="449"/>
    </location>
</feature>
<evidence type="ECO:0000259" key="14">
    <source>
        <dbReference type="PROSITE" id="PS50860"/>
    </source>
</evidence>
<dbReference type="EMBL" id="CP001605">
    <property type="protein sequence ID" value="ACU52891.1"/>
    <property type="molecule type" value="Genomic_DNA"/>
</dbReference>
<dbReference type="KEGG" id="sms:SMDSEM_190"/>
<evidence type="ECO:0000256" key="1">
    <source>
        <dbReference type="ARBA" id="ARBA00008226"/>
    </source>
</evidence>
<dbReference type="EC" id="6.1.1.7" evidence="2 13"/>
<evidence type="ECO:0000256" key="11">
    <source>
        <dbReference type="ARBA" id="ARBA00022917"/>
    </source>
</evidence>
<dbReference type="PROSITE" id="PS50860">
    <property type="entry name" value="AA_TRNA_LIGASE_II_ALA"/>
    <property type="match status" value="1"/>
</dbReference>
<evidence type="ECO:0000256" key="2">
    <source>
        <dbReference type="ARBA" id="ARBA00013168"/>
    </source>
</evidence>
<evidence type="ECO:0000256" key="7">
    <source>
        <dbReference type="ARBA" id="ARBA00022741"/>
    </source>
</evidence>
<evidence type="ECO:0000256" key="3">
    <source>
        <dbReference type="ARBA" id="ARBA00017959"/>
    </source>
</evidence>
<keyword evidence="6" id="KW-0479">Metal-binding</keyword>
<dbReference type="Gene3D" id="3.30.930.10">
    <property type="entry name" value="Bira Bifunctional Protein, Domain 2"/>
    <property type="match status" value="1"/>
</dbReference>
<keyword evidence="11" id="KW-0648">Protein biosynthesis</keyword>
<dbReference type="InterPro" id="IPR018165">
    <property type="entry name" value="Ala-tRNA-synth_IIc_core"/>
</dbReference>
<organism evidence="15 16">
    <name type="scientific">Karelsulcia muelleri (strain SMDSEM)</name>
    <name type="common">Sulcia muelleri</name>
    <dbReference type="NCBI Taxonomy" id="595499"/>
    <lineage>
        <taxon>Bacteria</taxon>
        <taxon>Pseudomonadati</taxon>
        <taxon>Bacteroidota</taxon>
        <taxon>Flavobacteriia</taxon>
        <taxon>Flavobacteriales</taxon>
        <taxon>Candidatus Karelsulcia</taxon>
    </lineage>
</organism>
<comment type="similarity">
    <text evidence="1">Belongs to the class-II aminoacyl-tRNA synthetase family.</text>
</comment>
<sequence>MKYKDIKKIFLDFFKKKNHQIIDSASLLAKDDPSLMFTNAGMNRFKKYFLGSKNPKYVRITNIQKCLRITGKHNDISDVGRDKYHHTMFEMLGNWSFGDYFKKEAIEWAWELLTKTFKIRKSNIYVTIFSGNINENLEFDKESYKYWKNLINENQIVFFDKKHNFWEMGNTGPCGYSSEIHIDLREKKEKKKIEGKKLINKGHPLVIELWNLVFIEFFRTQNGNLEKLSKSHVDTGMGIERLCMVLQNKKSTYDTDIFISLIKEIENITGKVYGKLEEEDIAIRVLADHIRAIVFAIKDGIIPSNNKSGYIIRKLLRRTIVYYFLYLNIKKSFLYKLVKVVLSEKKNENSKIKENFISNLIKKEELLFFKNLFKVSKKFYKIISSLKKEGKTIINGKIIFELYDTYGLPFELANLFALKNNFIIDKFSFEKEMLKQKLRSKTKKKNIYV</sequence>
<dbReference type="GO" id="GO:0005737">
    <property type="term" value="C:cytoplasm"/>
    <property type="evidence" value="ECO:0007669"/>
    <property type="project" value="UniProtKB-UniRule"/>
</dbReference>
<dbReference type="CDD" id="cd00673">
    <property type="entry name" value="AlaRS_core"/>
    <property type="match status" value="1"/>
</dbReference>
<keyword evidence="12 15" id="KW-0030">Aminoacyl-tRNA synthetase</keyword>
<dbReference type="InterPro" id="IPR002318">
    <property type="entry name" value="Ala-tRNA-lgiase_IIc"/>
</dbReference>
<evidence type="ECO:0000256" key="12">
    <source>
        <dbReference type="ARBA" id="ARBA00023146"/>
    </source>
</evidence>
<dbReference type="GO" id="GO:0006419">
    <property type="term" value="P:alanyl-tRNA aminoacylation"/>
    <property type="evidence" value="ECO:0007669"/>
    <property type="project" value="UniProtKB-UniRule"/>
</dbReference>
<evidence type="ECO:0000256" key="8">
    <source>
        <dbReference type="ARBA" id="ARBA00022833"/>
    </source>
</evidence>
<dbReference type="GO" id="GO:0000049">
    <property type="term" value="F:tRNA binding"/>
    <property type="evidence" value="ECO:0007669"/>
    <property type="project" value="UniProtKB-KW"/>
</dbReference>
<dbReference type="Proteomes" id="UP000008074">
    <property type="component" value="Chromosome"/>
</dbReference>
<keyword evidence="9" id="KW-0067">ATP-binding</keyword>
<dbReference type="SUPFAM" id="SSF55681">
    <property type="entry name" value="Class II aaRS and biotin synthetases"/>
    <property type="match status" value="1"/>
</dbReference>
<dbReference type="SUPFAM" id="SSF101353">
    <property type="entry name" value="Putative anticodon-binding domain of alanyl-tRNA synthetase (AlaRS)"/>
    <property type="match status" value="1"/>
</dbReference>
<dbReference type="AlphaFoldDB" id="C7LKC9"/>
<dbReference type="NCBIfam" id="TIGR00344">
    <property type="entry name" value="alaS"/>
    <property type="match status" value="1"/>
</dbReference>
<dbReference type="HOGENOM" id="CLU_004485_0_3_10"/>
<evidence type="ECO:0000256" key="13">
    <source>
        <dbReference type="NCBIfam" id="TIGR00344"/>
    </source>
</evidence>
<dbReference type="GO" id="GO:0002161">
    <property type="term" value="F:aminoacyl-tRNA deacylase activity"/>
    <property type="evidence" value="ECO:0007669"/>
    <property type="project" value="TreeGrafter"/>
</dbReference>
<dbReference type="GO" id="GO:0004813">
    <property type="term" value="F:alanine-tRNA ligase activity"/>
    <property type="evidence" value="ECO:0007669"/>
    <property type="project" value="UniProtKB-UniRule"/>
</dbReference>
<protein>
    <recommendedName>
        <fullName evidence="3 13">Alanine--tRNA ligase</fullName>
        <ecNumber evidence="2 13">6.1.1.7</ecNumber>
    </recommendedName>
</protein>
<reference evidence="15 16" key="1">
    <citation type="journal article" date="2009" name="Proc. Natl. Acad. Sci. U.S.A.">
        <title>Convergent evolution of metabolic roles in bacterial co-symbionts of insects.</title>
        <authorList>
            <person name="McCutcheon J.P."/>
            <person name="McDonald B.R."/>
            <person name="Moran N.A."/>
        </authorList>
    </citation>
    <scope>NUCLEOTIDE SEQUENCE [LARGE SCALE GENOMIC DNA]</scope>
    <source>
        <strain evidence="15 16">SMDSEM</strain>
    </source>
</reference>
<evidence type="ECO:0000256" key="6">
    <source>
        <dbReference type="ARBA" id="ARBA00022723"/>
    </source>
</evidence>
<keyword evidence="8" id="KW-0862">Zinc</keyword>
<dbReference type="InterPro" id="IPR018164">
    <property type="entry name" value="Ala-tRNA-synth_IIc_N"/>
</dbReference>
<keyword evidence="10" id="KW-0694">RNA-binding</keyword>
<evidence type="ECO:0000313" key="16">
    <source>
        <dbReference type="Proteomes" id="UP000008074"/>
    </source>
</evidence>
<dbReference type="InterPro" id="IPR045864">
    <property type="entry name" value="aa-tRNA-synth_II/BPL/LPL"/>
</dbReference>
<evidence type="ECO:0000256" key="10">
    <source>
        <dbReference type="ARBA" id="ARBA00022884"/>
    </source>
</evidence>
<dbReference type="FunFam" id="3.30.930.10:FF:000011">
    <property type="entry name" value="Alanine--tRNA ligase, cytoplasmic"/>
    <property type="match status" value="1"/>
</dbReference>
<dbReference type="STRING" id="595499.SMDSEM_190"/>
<dbReference type="GO" id="GO:0005524">
    <property type="term" value="F:ATP binding"/>
    <property type="evidence" value="ECO:0007669"/>
    <property type="project" value="UniProtKB-KW"/>
</dbReference>
<evidence type="ECO:0000313" key="15">
    <source>
        <dbReference type="EMBL" id="ACU52891.1"/>
    </source>
</evidence>
<evidence type="ECO:0000256" key="9">
    <source>
        <dbReference type="ARBA" id="ARBA00022840"/>
    </source>
</evidence>
<accession>C7LKC9</accession>
<gene>
    <name evidence="15" type="primary">alaS</name>
    <name evidence="15" type="ordered locus">SMDSEM_190</name>
</gene>
<dbReference type="InterPro" id="IPR018162">
    <property type="entry name" value="Ala-tRNA-ligase_IIc_anticod-bd"/>
</dbReference>
<dbReference type="InterPro" id="IPR050058">
    <property type="entry name" value="Ala-tRNA_ligase"/>
</dbReference>
<keyword evidence="4" id="KW-0820">tRNA-binding</keyword>
<dbReference type="PANTHER" id="PTHR11777">
    <property type="entry name" value="ALANYL-TRNA SYNTHETASE"/>
    <property type="match status" value="1"/>
</dbReference>
<evidence type="ECO:0000256" key="5">
    <source>
        <dbReference type="ARBA" id="ARBA00022598"/>
    </source>
</evidence>
<name>C7LKC9_KARMS</name>
<proteinExistence type="inferred from homology"/>
<evidence type="ECO:0000256" key="4">
    <source>
        <dbReference type="ARBA" id="ARBA00022555"/>
    </source>
</evidence>